<name>A0A963Z245_9PROT</name>
<dbReference type="EMBL" id="JAESVA010000004">
    <property type="protein sequence ID" value="MCB8881452.1"/>
    <property type="molecule type" value="Genomic_DNA"/>
</dbReference>
<dbReference type="GO" id="GO:0042956">
    <property type="term" value="P:maltodextrin transmembrane transport"/>
    <property type="evidence" value="ECO:0007669"/>
    <property type="project" value="TreeGrafter"/>
</dbReference>
<protein>
    <submittedName>
        <fullName evidence="5">Sugar ABC transporter substrate-binding protein</fullName>
    </submittedName>
</protein>
<accession>A0A963Z245</accession>
<dbReference type="InterPro" id="IPR006059">
    <property type="entry name" value="SBP"/>
</dbReference>
<reference evidence="5 6" key="1">
    <citation type="journal article" date="2021" name="Microorganisms">
        <title>Acidisoma silvae sp. nov. and Acidisomacellulosilytica sp. nov., Two Acidophilic Bacteria Isolated from Decaying Wood, Hydrolyzing Cellulose and Producing Poly-3-hydroxybutyrate.</title>
        <authorList>
            <person name="Mieszkin S."/>
            <person name="Pouder E."/>
            <person name="Uroz S."/>
            <person name="Simon-Colin C."/>
            <person name="Alain K."/>
        </authorList>
    </citation>
    <scope>NUCLEOTIDE SEQUENCE [LARGE SCALE GENOMIC DNA]</scope>
    <source>
        <strain evidence="5 6">HW T5.17</strain>
    </source>
</reference>
<evidence type="ECO:0000313" key="6">
    <source>
        <dbReference type="Proteomes" id="UP000721844"/>
    </source>
</evidence>
<feature type="chain" id="PRO_5037768211" evidence="4">
    <location>
        <begin position="28"/>
        <end position="408"/>
    </location>
</feature>
<dbReference type="AlphaFoldDB" id="A0A963Z245"/>
<keyword evidence="2" id="KW-0813">Transport</keyword>
<dbReference type="PANTHER" id="PTHR30061">
    <property type="entry name" value="MALTOSE-BINDING PERIPLASMIC PROTEIN"/>
    <property type="match status" value="1"/>
</dbReference>
<evidence type="ECO:0000256" key="1">
    <source>
        <dbReference type="ARBA" id="ARBA00008520"/>
    </source>
</evidence>
<dbReference type="Pfam" id="PF01547">
    <property type="entry name" value="SBP_bac_1"/>
    <property type="match status" value="1"/>
</dbReference>
<comment type="caution">
    <text evidence="5">The sequence shown here is derived from an EMBL/GenBank/DDBJ whole genome shotgun (WGS) entry which is preliminary data.</text>
</comment>
<dbReference type="RefSeq" id="WP_227308123.1">
    <property type="nucleotide sequence ID" value="NZ_JAESVA010000004.1"/>
</dbReference>
<dbReference type="GO" id="GO:1901982">
    <property type="term" value="F:maltose binding"/>
    <property type="evidence" value="ECO:0007669"/>
    <property type="project" value="TreeGrafter"/>
</dbReference>
<dbReference type="Proteomes" id="UP000721844">
    <property type="component" value="Unassembled WGS sequence"/>
</dbReference>
<dbReference type="PANTHER" id="PTHR30061:SF50">
    <property type="entry name" value="MALTOSE_MALTODEXTRIN-BINDING PERIPLASMIC PROTEIN"/>
    <property type="match status" value="1"/>
</dbReference>
<dbReference type="SUPFAM" id="SSF53850">
    <property type="entry name" value="Periplasmic binding protein-like II"/>
    <property type="match status" value="1"/>
</dbReference>
<keyword evidence="3 4" id="KW-0732">Signal</keyword>
<comment type="similarity">
    <text evidence="1">Belongs to the bacterial solute-binding protein 1 family.</text>
</comment>
<organism evidence="5 6">
    <name type="scientific">Acidisoma cellulosilyticum</name>
    <dbReference type="NCBI Taxonomy" id="2802395"/>
    <lineage>
        <taxon>Bacteria</taxon>
        <taxon>Pseudomonadati</taxon>
        <taxon>Pseudomonadota</taxon>
        <taxon>Alphaproteobacteria</taxon>
        <taxon>Acetobacterales</taxon>
        <taxon>Acidocellaceae</taxon>
        <taxon>Acidisoma</taxon>
    </lineage>
</organism>
<gene>
    <name evidence="5" type="ORF">ACELLULO517_14475</name>
</gene>
<dbReference type="Gene3D" id="3.40.190.10">
    <property type="entry name" value="Periplasmic binding protein-like II"/>
    <property type="match status" value="2"/>
</dbReference>
<dbReference type="GO" id="GO:0055052">
    <property type="term" value="C:ATP-binding cassette (ABC) transporter complex, substrate-binding subunit-containing"/>
    <property type="evidence" value="ECO:0007669"/>
    <property type="project" value="TreeGrafter"/>
</dbReference>
<sequence length="408" mass="44575">MSRLKCLSAGLVCAVALGLTGAPRADAAHITLNVWTIDLESQYMFPLAKQFEALHPDITVHVKHVQFQDINNDLARASITGDVPDISYIDNPYIDLFGSRGLLLDLAPMIAQSKMIDLSKFYPGPLAAVKYGDKIYGIPRGANTLALYYNADKFKAAGLDPNKPPRTWAELYADAKTLTDPAKHVYGLAFSAVASEEGTFQFLPWIQMAGGDYNRLNTPNDVEALQFWQKLIDEKLASPDTLVRSQYDSTATFNAGDAAMAISGPWELPRMAKDAKFDYRVALLPTMTAGSAHVSALGEGDNVILAKSQHPKEAFELLEFLNSKMPSVWNDWGFLPVEQVTVDHPNWPADYALFLQALQTARVRGPSPHWADISQAIQTAVQAALTHQATAAQALATAQQSVDATVNQ</sequence>
<evidence type="ECO:0000256" key="3">
    <source>
        <dbReference type="ARBA" id="ARBA00022729"/>
    </source>
</evidence>
<proteinExistence type="inferred from homology"/>
<evidence type="ECO:0000313" key="5">
    <source>
        <dbReference type="EMBL" id="MCB8881452.1"/>
    </source>
</evidence>
<feature type="signal peptide" evidence="4">
    <location>
        <begin position="1"/>
        <end position="27"/>
    </location>
</feature>
<evidence type="ECO:0000256" key="4">
    <source>
        <dbReference type="SAM" id="SignalP"/>
    </source>
</evidence>
<evidence type="ECO:0000256" key="2">
    <source>
        <dbReference type="ARBA" id="ARBA00022448"/>
    </source>
</evidence>
<dbReference type="GO" id="GO:0015768">
    <property type="term" value="P:maltose transport"/>
    <property type="evidence" value="ECO:0007669"/>
    <property type="project" value="TreeGrafter"/>
</dbReference>
<dbReference type="CDD" id="cd13585">
    <property type="entry name" value="PBP2_TMBP_like"/>
    <property type="match status" value="1"/>
</dbReference>
<keyword evidence="6" id="KW-1185">Reference proteome</keyword>